<evidence type="ECO:0000256" key="8">
    <source>
        <dbReference type="ARBA" id="ARBA00022777"/>
    </source>
</evidence>
<dbReference type="RefSeq" id="WP_207352242.1">
    <property type="nucleotide sequence ID" value="NZ_JAFMPY010000023.1"/>
</dbReference>
<dbReference type="Gene3D" id="3.30.565.10">
    <property type="entry name" value="Histidine kinase-like ATPase, C-terminal domain"/>
    <property type="match status" value="1"/>
</dbReference>
<dbReference type="Gene3D" id="1.10.287.130">
    <property type="match status" value="1"/>
</dbReference>
<feature type="domain" description="Histidine kinase" evidence="14">
    <location>
        <begin position="795"/>
        <end position="1008"/>
    </location>
</feature>
<keyword evidence="5 11" id="KW-0597">Phosphoprotein</keyword>
<comment type="catalytic activity">
    <reaction evidence="1">
        <text>ATP + protein L-histidine = ADP + protein N-phospho-L-histidine.</text>
        <dbReference type="EC" id="2.7.13.3"/>
    </reaction>
</comment>
<dbReference type="Pfam" id="PF02518">
    <property type="entry name" value="HATPase_c"/>
    <property type="match status" value="1"/>
</dbReference>
<feature type="transmembrane region" description="Helical" evidence="13">
    <location>
        <begin position="440"/>
        <end position="463"/>
    </location>
</feature>
<evidence type="ECO:0000256" key="6">
    <source>
        <dbReference type="ARBA" id="ARBA00022679"/>
    </source>
</evidence>
<keyword evidence="6" id="KW-0808">Transferase</keyword>
<organism evidence="17 18">
    <name type="scientific">Jiella sonneratiae</name>
    <dbReference type="NCBI Taxonomy" id="2816856"/>
    <lineage>
        <taxon>Bacteria</taxon>
        <taxon>Pseudomonadati</taxon>
        <taxon>Pseudomonadota</taxon>
        <taxon>Alphaproteobacteria</taxon>
        <taxon>Hyphomicrobiales</taxon>
        <taxon>Aurantimonadaceae</taxon>
        <taxon>Jiella</taxon>
    </lineage>
</organism>
<evidence type="ECO:0000313" key="18">
    <source>
        <dbReference type="Proteomes" id="UP000664288"/>
    </source>
</evidence>
<evidence type="ECO:0000256" key="13">
    <source>
        <dbReference type="SAM" id="Phobius"/>
    </source>
</evidence>
<dbReference type="Gene3D" id="3.40.50.2300">
    <property type="match status" value="1"/>
</dbReference>
<feature type="transmembrane region" description="Helical" evidence="13">
    <location>
        <begin position="380"/>
        <end position="400"/>
    </location>
</feature>
<keyword evidence="10 13" id="KW-0472">Membrane</keyword>
<feature type="domain" description="PAS" evidence="16">
    <location>
        <begin position="630"/>
        <end position="670"/>
    </location>
</feature>
<evidence type="ECO:0000256" key="9">
    <source>
        <dbReference type="ARBA" id="ARBA00022989"/>
    </source>
</evidence>
<evidence type="ECO:0000256" key="2">
    <source>
        <dbReference type="ARBA" id="ARBA00004141"/>
    </source>
</evidence>
<dbReference type="Pfam" id="PF00512">
    <property type="entry name" value="HisKA"/>
    <property type="match status" value="1"/>
</dbReference>
<dbReference type="Pfam" id="PF00474">
    <property type="entry name" value="SSF"/>
    <property type="match status" value="1"/>
</dbReference>
<dbReference type="Gene3D" id="1.20.1730.10">
    <property type="entry name" value="Sodium/glucose cotransporter"/>
    <property type="match status" value="1"/>
</dbReference>
<dbReference type="InterPro" id="IPR038377">
    <property type="entry name" value="Na/Glc_symporter_sf"/>
</dbReference>
<dbReference type="InterPro" id="IPR011006">
    <property type="entry name" value="CheY-like_superfamily"/>
</dbReference>
<keyword evidence="7 13" id="KW-0812">Transmembrane</keyword>
<dbReference type="NCBIfam" id="NF041832">
    <property type="entry name" value="near_NosP_CTERM"/>
    <property type="match status" value="1"/>
</dbReference>
<comment type="similarity">
    <text evidence="3">Belongs to the sodium:solute symporter (SSF) (TC 2.A.21) family.</text>
</comment>
<feature type="transmembrane region" description="Helical" evidence="13">
    <location>
        <begin position="241"/>
        <end position="260"/>
    </location>
</feature>
<dbReference type="SUPFAM" id="SSF55785">
    <property type="entry name" value="PYP-like sensor domain (PAS domain)"/>
    <property type="match status" value="1"/>
</dbReference>
<dbReference type="InterPro" id="IPR005467">
    <property type="entry name" value="His_kinase_dom"/>
</dbReference>
<feature type="transmembrane region" description="Helical" evidence="13">
    <location>
        <begin position="6"/>
        <end position="24"/>
    </location>
</feature>
<evidence type="ECO:0000313" key="17">
    <source>
        <dbReference type="EMBL" id="MBO0905608.1"/>
    </source>
</evidence>
<dbReference type="CDD" id="cd00082">
    <property type="entry name" value="HisKA"/>
    <property type="match status" value="1"/>
</dbReference>
<dbReference type="PROSITE" id="PS50283">
    <property type="entry name" value="NA_SOLUT_SYMP_3"/>
    <property type="match status" value="1"/>
</dbReference>
<keyword evidence="9 13" id="KW-1133">Transmembrane helix</keyword>
<dbReference type="PRINTS" id="PR00344">
    <property type="entry name" value="BCTRLSENSOR"/>
</dbReference>
<evidence type="ECO:0000256" key="11">
    <source>
        <dbReference type="PROSITE-ProRule" id="PRU00169"/>
    </source>
</evidence>
<feature type="transmembrane region" description="Helical" evidence="13">
    <location>
        <begin position="66"/>
        <end position="86"/>
    </location>
</feature>
<dbReference type="SUPFAM" id="SSF52172">
    <property type="entry name" value="CheY-like"/>
    <property type="match status" value="1"/>
</dbReference>
<feature type="transmembrane region" description="Helical" evidence="13">
    <location>
        <begin position="115"/>
        <end position="138"/>
    </location>
</feature>
<dbReference type="PROSITE" id="PS50112">
    <property type="entry name" value="PAS"/>
    <property type="match status" value="1"/>
</dbReference>
<dbReference type="SMART" id="SM00387">
    <property type="entry name" value="HATPase_c"/>
    <property type="match status" value="1"/>
</dbReference>
<dbReference type="EC" id="2.7.13.3" evidence="4"/>
<name>A0ABS3J7G1_9HYPH</name>
<feature type="coiled-coil region" evidence="12">
    <location>
        <begin position="747"/>
        <end position="788"/>
    </location>
</feature>
<dbReference type="InterPro" id="IPR001734">
    <property type="entry name" value="Na/solute_symporter"/>
</dbReference>
<proteinExistence type="inferred from homology"/>
<keyword evidence="18" id="KW-1185">Reference proteome</keyword>
<evidence type="ECO:0000256" key="7">
    <source>
        <dbReference type="ARBA" id="ARBA00022692"/>
    </source>
</evidence>
<dbReference type="InterPro" id="IPR001789">
    <property type="entry name" value="Sig_transdc_resp-reg_receiver"/>
</dbReference>
<dbReference type="Gene3D" id="3.30.450.20">
    <property type="entry name" value="PAS domain"/>
    <property type="match status" value="1"/>
</dbReference>
<dbReference type="InterPro" id="IPR003594">
    <property type="entry name" value="HATPase_dom"/>
</dbReference>
<comment type="subcellular location">
    <subcellularLocation>
        <location evidence="2">Membrane</location>
        <topology evidence="2">Multi-pass membrane protein</topology>
    </subcellularLocation>
</comment>
<dbReference type="CDD" id="cd10322">
    <property type="entry name" value="SLC5sbd"/>
    <property type="match status" value="1"/>
</dbReference>
<feature type="transmembrane region" description="Helical" evidence="13">
    <location>
        <begin position="40"/>
        <end position="60"/>
    </location>
</feature>
<reference evidence="17 18" key="1">
    <citation type="submission" date="2021-03" db="EMBL/GenBank/DDBJ databases">
        <title>Whole genome sequence of Jiella sp. MQZ13P-4.</title>
        <authorList>
            <person name="Tuo L."/>
        </authorList>
    </citation>
    <scope>NUCLEOTIDE SEQUENCE [LARGE SCALE GENOMIC DNA]</scope>
    <source>
        <strain evidence="17 18">MQZ13P-4</strain>
    </source>
</reference>
<evidence type="ECO:0000259" key="14">
    <source>
        <dbReference type="PROSITE" id="PS50109"/>
    </source>
</evidence>
<evidence type="ECO:0000256" key="5">
    <source>
        <dbReference type="ARBA" id="ARBA00022553"/>
    </source>
</evidence>
<keyword evidence="12" id="KW-0175">Coiled coil</keyword>
<feature type="domain" description="Response regulatory" evidence="15">
    <location>
        <begin position="1032"/>
        <end position="1149"/>
    </location>
</feature>
<sequence>MHSGLVALVAVVYLLLLFAVAWWGDRRAARRPAEASRPAVYALSLAVYCTSWTFLGSVGAAARDGFAFLAIYLGPILVFLFAPGFIERIVRHAKAEKITTVADFIGSRYGKSPQVAALATVIALIGTVPYISLQLKAISTSVATLVFHYRPDLHVPPIFGDLALLIATVLGLFAILFGTRHADATEHQDGLVLAVATESVIKLAAFCVVGVWATFFLFEPADLWRAAAASPAVRSAFETPIGGSFLASVGLSALAVLLLPRQFHMTVVENRTRREIRRARWLFPLYLVAINVFVIPIAVAGMLRLGPQFDADLYVIALPLSAGAEFLGVVAFVGGLSAATAMVIVASVALSIMISNDLVLPVLLKRRGRAAGSPGDETRLILKVRRSAILVIVLFGYGYYRFAGDGSGLASIGLLSFAAIAQLAPALFAGLYWKRANARGALIGLAAGITVWAMTLLLPALGLAAPPLASLTGADGAPAIDPLLLGVVLSLSVNLSAVVLGSLSRPPKPLEKIQGAVFTGRDGFPAGSGRRARADVRVGDLKATIARYLGAQRADRAFAGFARGNDGTADLDDAAVADAATVNFSEQLLASAIGSASSRLVLSLLFERHSDSSRTALQLLDDASEALQYNRDLLRIALDQVDQGLAIFDGDFRLTFWNRQFRDLIGLPAEFGQVGTPLTAVFDHLLRDGEIDASEYEAGFDQLTRPPAERQIALARSERTLELRVNTMPDGGIVATVSDMTERVRRAAALREINETLEERVRRRTAELTAANRDLAEARRAAEAANLSKTRFLAAAGHDILQPLNAARLYVSALEQRHGRSPAAELAGHIGSSLEAVEAIIGAVLDISRLDAGGMEAKLSEFRLEPLLRQIETDMRPLAEEKGLSLRFVGTSVTVRSDRHLLRRLVQNLVSNAVKYTRQGKIVVGVRRRASGRVEIEVADSGIGIPDDQLQSIYEEFVRLDEGTRAASGLGLGLSIVDRIARVLDHPLSARSRHGRGTSFRVALPLATGAAEAALPAAAPRFQPGLSVAGTKVLCIDNDAAIRDGMKTLLSGWGCHVEAFNAPSEALQALSAGGFRPDVALVDYHLDRGDDGIRAIGDLRLRLGDGLPAILVTADRSAKLRDDAAVLGVQVLTKPVKPASLRAAMASLLQRREAAE</sequence>
<dbReference type="PROSITE" id="PS50110">
    <property type="entry name" value="RESPONSE_REGULATORY"/>
    <property type="match status" value="1"/>
</dbReference>
<keyword evidence="8 17" id="KW-0418">Kinase</keyword>
<evidence type="ECO:0000259" key="15">
    <source>
        <dbReference type="PROSITE" id="PS50110"/>
    </source>
</evidence>
<gene>
    <name evidence="17" type="ORF">J1C47_18335</name>
</gene>
<dbReference type="InterPro" id="IPR004358">
    <property type="entry name" value="Sig_transdc_His_kin-like_C"/>
</dbReference>
<feature type="transmembrane region" description="Helical" evidence="13">
    <location>
        <begin position="326"/>
        <end position="359"/>
    </location>
</feature>
<dbReference type="InterPro" id="IPR036097">
    <property type="entry name" value="HisK_dim/P_sf"/>
</dbReference>
<feature type="transmembrane region" description="Helical" evidence="13">
    <location>
        <begin position="281"/>
        <end position="306"/>
    </location>
</feature>
<dbReference type="InterPro" id="IPR036890">
    <property type="entry name" value="HATPase_C_sf"/>
</dbReference>
<dbReference type="SUPFAM" id="SSF47384">
    <property type="entry name" value="Homodimeric domain of signal transducing histidine kinase"/>
    <property type="match status" value="1"/>
</dbReference>
<dbReference type="GO" id="GO:0016301">
    <property type="term" value="F:kinase activity"/>
    <property type="evidence" value="ECO:0007669"/>
    <property type="project" value="UniProtKB-KW"/>
</dbReference>
<dbReference type="PROSITE" id="PS50109">
    <property type="entry name" value="HIS_KIN"/>
    <property type="match status" value="1"/>
</dbReference>
<evidence type="ECO:0000259" key="16">
    <source>
        <dbReference type="PROSITE" id="PS50112"/>
    </source>
</evidence>
<accession>A0ABS3J7G1</accession>
<dbReference type="InterPro" id="IPR035965">
    <property type="entry name" value="PAS-like_dom_sf"/>
</dbReference>
<dbReference type="Proteomes" id="UP000664288">
    <property type="component" value="Unassembled WGS sequence"/>
</dbReference>
<dbReference type="InterPro" id="IPR000014">
    <property type="entry name" value="PAS"/>
</dbReference>
<evidence type="ECO:0000256" key="12">
    <source>
        <dbReference type="SAM" id="Coils"/>
    </source>
</evidence>
<evidence type="ECO:0000256" key="10">
    <source>
        <dbReference type="ARBA" id="ARBA00023136"/>
    </source>
</evidence>
<evidence type="ECO:0000256" key="1">
    <source>
        <dbReference type="ARBA" id="ARBA00000085"/>
    </source>
</evidence>
<evidence type="ECO:0000256" key="3">
    <source>
        <dbReference type="ARBA" id="ARBA00006434"/>
    </source>
</evidence>
<dbReference type="InterPro" id="IPR003661">
    <property type="entry name" value="HisK_dim/P_dom"/>
</dbReference>
<feature type="modified residue" description="4-aspartylphosphate" evidence="11">
    <location>
        <position position="1083"/>
    </location>
</feature>
<feature type="transmembrane region" description="Helical" evidence="13">
    <location>
        <begin position="158"/>
        <end position="179"/>
    </location>
</feature>
<dbReference type="EMBL" id="JAFMPY010000023">
    <property type="protein sequence ID" value="MBO0905608.1"/>
    <property type="molecule type" value="Genomic_DNA"/>
</dbReference>
<dbReference type="Pfam" id="PF00072">
    <property type="entry name" value="Response_reg"/>
    <property type="match status" value="1"/>
</dbReference>
<protein>
    <recommendedName>
        <fullName evidence="4">histidine kinase</fullName>
        <ecNumber evidence="4">2.7.13.3</ecNumber>
    </recommendedName>
</protein>
<comment type="caution">
    <text evidence="17">The sequence shown here is derived from an EMBL/GenBank/DDBJ whole genome shotgun (WGS) entry which is preliminary data.</text>
</comment>
<dbReference type="PANTHER" id="PTHR43047:SF9">
    <property type="entry name" value="HISTIDINE KINASE"/>
    <property type="match status" value="1"/>
</dbReference>
<dbReference type="CDD" id="cd00156">
    <property type="entry name" value="REC"/>
    <property type="match status" value="1"/>
</dbReference>
<dbReference type="SMART" id="SM00448">
    <property type="entry name" value="REC"/>
    <property type="match status" value="1"/>
</dbReference>
<feature type="transmembrane region" description="Helical" evidence="13">
    <location>
        <begin position="412"/>
        <end position="433"/>
    </location>
</feature>
<dbReference type="SUPFAM" id="SSF55874">
    <property type="entry name" value="ATPase domain of HSP90 chaperone/DNA topoisomerase II/histidine kinase"/>
    <property type="match status" value="1"/>
</dbReference>
<dbReference type="SMART" id="SM00388">
    <property type="entry name" value="HisKA"/>
    <property type="match status" value="1"/>
</dbReference>
<feature type="transmembrane region" description="Helical" evidence="13">
    <location>
        <begin position="191"/>
        <end position="218"/>
    </location>
</feature>
<dbReference type="Pfam" id="PF12860">
    <property type="entry name" value="PAS_7"/>
    <property type="match status" value="1"/>
</dbReference>
<dbReference type="PANTHER" id="PTHR43047">
    <property type="entry name" value="TWO-COMPONENT HISTIDINE PROTEIN KINASE"/>
    <property type="match status" value="1"/>
</dbReference>
<evidence type="ECO:0000256" key="4">
    <source>
        <dbReference type="ARBA" id="ARBA00012438"/>
    </source>
</evidence>